<evidence type="ECO:0000256" key="5">
    <source>
        <dbReference type="ARBA" id="ARBA00023002"/>
    </source>
</evidence>
<dbReference type="InterPro" id="IPR036851">
    <property type="entry name" value="Chloroperoxidase-like_sf"/>
</dbReference>
<reference evidence="9 10" key="1">
    <citation type="submission" date="2018-10" db="EMBL/GenBank/DDBJ databases">
        <title>Fifty Aureobasidium pullulans genomes reveal a recombining polyextremotolerant generalist.</title>
        <authorList>
            <person name="Gostincar C."/>
            <person name="Turk M."/>
            <person name="Zajc J."/>
            <person name="Gunde-Cimerman N."/>
        </authorList>
    </citation>
    <scope>NUCLEOTIDE SEQUENCE [LARGE SCALE GENOMIC DNA]</scope>
    <source>
        <strain evidence="9 10">EXF-3844</strain>
    </source>
</reference>
<accession>A0A4S9U977</accession>
<dbReference type="PROSITE" id="PS51405">
    <property type="entry name" value="HEME_HALOPEROXIDASE"/>
    <property type="match status" value="1"/>
</dbReference>
<evidence type="ECO:0000259" key="8">
    <source>
        <dbReference type="PROSITE" id="PS51405"/>
    </source>
</evidence>
<gene>
    <name evidence="9" type="ORF">D6C90_07990</name>
</gene>
<dbReference type="Proteomes" id="UP000310121">
    <property type="component" value="Unassembled WGS sequence"/>
</dbReference>
<keyword evidence="2 9" id="KW-0575">Peroxidase</keyword>
<dbReference type="AlphaFoldDB" id="A0A4S9U977"/>
<evidence type="ECO:0000256" key="4">
    <source>
        <dbReference type="ARBA" id="ARBA00022723"/>
    </source>
</evidence>
<name>A0A4S9U977_AURPU</name>
<evidence type="ECO:0000313" key="9">
    <source>
        <dbReference type="EMBL" id="THZ33955.1"/>
    </source>
</evidence>
<comment type="cofactor">
    <cofactor evidence="1">
        <name>heme b</name>
        <dbReference type="ChEBI" id="CHEBI:60344"/>
    </cofactor>
</comment>
<organism evidence="9 10">
    <name type="scientific">Aureobasidium pullulans</name>
    <name type="common">Black yeast</name>
    <name type="synonym">Pullularia pullulans</name>
    <dbReference type="NCBI Taxonomy" id="5580"/>
    <lineage>
        <taxon>Eukaryota</taxon>
        <taxon>Fungi</taxon>
        <taxon>Dikarya</taxon>
        <taxon>Ascomycota</taxon>
        <taxon>Pezizomycotina</taxon>
        <taxon>Dothideomycetes</taxon>
        <taxon>Dothideomycetidae</taxon>
        <taxon>Dothideales</taxon>
        <taxon>Saccotheciaceae</taxon>
        <taxon>Aureobasidium</taxon>
    </lineage>
</organism>
<evidence type="ECO:0000256" key="2">
    <source>
        <dbReference type="ARBA" id="ARBA00022559"/>
    </source>
</evidence>
<keyword evidence="3" id="KW-0349">Heme</keyword>
<feature type="domain" description="Heme haloperoxidase family profile" evidence="8">
    <location>
        <begin position="74"/>
        <end position="286"/>
    </location>
</feature>
<dbReference type="SUPFAM" id="SSF47571">
    <property type="entry name" value="Cloroperoxidase"/>
    <property type="match status" value="1"/>
</dbReference>
<dbReference type="EMBL" id="QZBN01001031">
    <property type="protein sequence ID" value="THZ33955.1"/>
    <property type="molecule type" value="Genomic_DNA"/>
</dbReference>
<evidence type="ECO:0000256" key="6">
    <source>
        <dbReference type="ARBA" id="ARBA00023004"/>
    </source>
</evidence>
<evidence type="ECO:0000256" key="3">
    <source>
        <dbReference type="ARBA" id="ARBA00022617"/>
    </source>
</evidence>
<dbReference type="PANTHER" id="PTHR33577">
    <property type="entry name" value="STERIGMATOCYSTIN BIOSYNTHESIS PEROXIDASE STCC-RELATED"/>
    <property type="match status" value="1"/>
</dbReference>
<proteinExistence type="inferred from homology"/>
<dbReference type="Pfam" id="PF01328">
    <property type="entry name" value="Peroxidase_2"/>
    <property type="match status" value="1"/>
</dbReference>
<keyword evidence="6" id="KW-0408">Iron</keyword>
<dbReference type="PANTHER" id="PTHR33577:SF9">
    <property type="entry name" value="PEROXIDASE STCC"/>
    <property type="match status" value="1"/>
</dbReference>
<evidence type="ECO:0000256" key="7">
    <source>
        <dbReference type="ARBA" id="ARBA00025795"/>
    </source>
</evidence>
<evidence type="ECO:0000256" key="1">
    <source>
        <dbReference type="ARBA" id="ARBA00001970"/>
    </source>
</evidence>
<sequence length="352" mass="37388">MAICFASGFVFLFVHHSLYIPTYDMTPLSILILGVLAEFTSAFPGMGNMRREAGVLPRRAVASAVGSANTAASTYPAWHPAQKGEGIRSPCPGLNSLANHDICPRSGKGYTIPILTDCLKRGLNVGGDFALVVGTAGIGSNPSPLTSGLYFDLDMLDRHDFLIEHDGSLSRADTTTGDNHSFNQTIWDTVLAYYSGMTDATIPVASKARFNRIQTEAARDPNFSYSPVQFILSYGETALYLSTMGDPITGVAPLEYVRSLFEEEKLPYELGWQPPKTTTTLASLGAMALQLNLASGEQVPEGVILGEKSLRAALIGLNAATGEIENNVVYAVAKLTGALGSLTGVLKGLTGS</sequence>
<dbReference type="GO" id="GO:0004601">
    <property type="term" value="F:peroxidase activity"/>
    <property type="evidence" value="ECO:0007669"/>
    <property type="project" value="UniProtKB-KW"/>
</dbReference>
<protein>
    <submittedName>
        <fullName evidence="9">Cloroperoxidase</fullName>
    </submittedName>
</protein>
<dbReference type="Gene3D" id="1.10.489.10">
    <property type="entry name" value="Chloroperoxidase-like"/>
    <property type="match status" value="1"/>
</dbReference>
<comment type="similarity">
    <text evidence="7">Belongs to the chloroperoxidase family.</text>
</comment>
<comment type="caution">
    <text evidence="9">The sequence shown here is derived from an EMBL/GenBank/DDBJ whole genome shotgun (WGS) entry which is preliminary data.</text>
</comment>
<keyword evidence="4" id="KW-0479">Metal-binding</keyword>
<dbReference type="GO" id="GO:0046872">
    <property type="term" value="F:metal ion binding"/>
    <property type="evidence" value="ECO:0007669"/>
    <property type="project" value="UniProtKB-KW"/>
</dbReference>
<dbReference type="InterPro" id="IPR000028">
    <property type="entry name" value="Chloroperoxidase"/>
</dbReference>
<keyword evidence="5" id="KW-0560">Oxidoreductase</keyword>
<evidence type="ECO:0000313" key="10">
    <source>
        <dbReference type="Proteomes" id="UP000310121"/>
    </source>
</evidence>